<name>A0A5C6CHM4_9BACT</name>
<keyword evidence="2" id="KW-1185">Reference proteome</keyword>
<evidence type="ECO:0000313" key="2">
    <source>
        <dbReference type="Proteomes" id="UP000318437"/>
    </source>
</evidence>
<sequence length="240" mass="24680">MVGKGFFFLATMVAVTISDTSASADLVANYSIGSGLLSPNGETLFVDNAALGGGDFTPGSGFVNWVAEVDNIWSLGDSVQLTGIAIPIQSSGTGNQTTQNGTFTFSFYDIGPDNAFGLADTLVGTRTADFKGNGTTNTDEYYAIFDTPLSFTAAGNGVAVGFGNSAPIRLKINNTGSSAGVVRKLLSNGSVVSDITNPGFRMSLAGTAVAVPEPTSFAFLAIISTCVGVELLRRRLLSQG</sequence>
<evidence type="ECO:0008006" key="3">
    <source>
        <dbReference type="Google" id="ProtNLM"/>
    </source>
</evidence>
<dbReference type="RefSeq" id="WP_146452468.1">
    <property type="nucleotide sequence ID" value="NZ_SJPS01000007.1"/>
</dbReference>
<organism evidence="1 2">
    <name type="scientific">Bythopirellula polymerisocia</name>
    <dbReference type="NCBI Taxonomy" id="2528003"/>
    <lineage>
        <taxon>Bacteria</taxon>
        <taxon>Pseudomonadati</taxon>
        <taxon>Planctomycetota</taxon>
        <taxon>Planctomycetia</taxon>
        <taxon>Pirellulales</taxon>
        <taxon>Lacipirellulaceae</taxon>
        <taxon>Bythopirellula</taxon>
    </lineage>
</organism>
<accession>A0A5C6CHM4</accession>
<comment type="caution">
    <text evidence="1">The sequence shown here is derived from an EMBL/GenBank/DDBJ whole genome shotgun (WGS) entry which is preliminary data.</text>
</comment>
<reference evidence="1 2" key="1">
    <citation type="submission" date="2019-02" db="EMBL/GenBank/DDBJ databases">
        <title>Deep-cultivation of Planctomycetes and their phenomic and genomic characterization uncovers novel biology.</title>
        <authorList>
            <person name="Wiegand S."/>
            <person name="Jogler M."/>
            <person name="Boedeker C."/>
            <person name="Pinto D."/>
            <person name="Vollmers J."/>
            <person name="Rivas-Marin E."/>
            <person name="Kohn T."/>
            <person name="Peeters S.H."/>
            <person name="Heuer A."/>
            <person name="Rast P."/>
            <person name="Oberbeckmann S."/>
            <person name="Bunk B."/>
            <person name="Jeske O."/>
            <person name="Meyerdierks A."/>
            <person name="Storesund J.E."/>
            <person name="Kallscheuer N."/>
            <person name="Luecker S."/>
            <person name="Lage O.M."/>
            <person name="Pohl T."/>
            <person name="Merkel B.J."/>
            <person name="Hornburger P."/>
            <person name="Mueller R.-W."/>
            <person name="Bruemmer F."/>
            <person name="Labrenz M."/>
            <person name="Spormann A.M."/>
            <person name="Op Den Camp H."/>
            <person name="Overmann J."/>
            <person name="Amann R."/>
            <person name="Jetten M.S.M."/>
            <person name="Mascher T."/>
            <person name="Medema M.H."/>
            <person name="Devos D.P."/>
            <person name="Kaster A.-K."/>
            <person name="Ovreas L."/>
            <person name="Rohde M."/>
            <person name="Galperin M.Y."/>
            <person name="Jogler C."/>
        </authorList>
    </citation>
    <scope>NUCLEOTIDE SEQUENCE [LARGE SCALE GENOMIC DNA]</scope>
    <source>
        <strain evidence="1 2">Pla144</strain>
    </source>
</reference>
<dbReference type="AlphaFoldDB" id="A0A5C6CHM4"/>
<proteinExistence type="predicted"/>
<protein>
    <recommendedName>
        <fullName evidence="3">PEP-CTERM protein-sorting domain-containing protein</fullName>
    </recommendedName>
</protein>
<evidence type="ECO:0000313" key="1">
    <source>
        <dbReference type="EMBL" id="TWU22716.1"/>
    </source>
</evidence>
<gene>
    <name evidence="1" type="ORF">Pla144_41770</name>
</gene>
<dbReference type="Proteomes" id="UP000318437">
    <property type="component" value="Unassembled WGS sequence"/>
</dbReference>
<dbReference type="EMBL" id="SJPS01000007">
    <property type="protein sequence ID" value="TWU22716.1"/>
    <property type="molecule type" value="Genomic_DNA"/>
</dbReference>